<evidence type="ECO:0000313" key="8">
    <source>
        <dbReference type="Proteomes" id="UP000000739"/>
    </source>
</evidence>
<dbReference type="HAMAP" id="MF_01844">
    <property type="entry name" value="NhaA"/>
    <property type="match status" value="1"/>
</dbReference>
<keyword evidence="6" id="KW-0050">Antiport</keyword>
<dbReference type="EMBL" id="CP001322">
    <property type="protein sequence ID" value="ACL04617.1"/>
    <property type="molecule type" value="Genomic_DNA"/>
</dbReference>
<keyword evidence="5 6" id="KW-0472">Membrane</keyword>
<dbReference type="eggNOG" id="COG3004">
    <property type="taxonomic scope" value="Bacteria"/>
</dbReference>
<dbReference type="GO" id="GO:0005886">
    <property type="term" value="C:plasma membrane"/>
    <property type="evidence" value="ECO:0007669"/>
    <property type="project" value="UniProtKB-SubCell"/>
</dbReference>
<dbReference type="KEGG" id="dal:Dalk_2927"/>
<feature type="transmembrane region" description="Helical" evidence="6">
    <location>
        <begin position="319"/>
        <end position="338"/>
    </location>
</feature>
<keyword evidence="4 6" id="KW-1133">Transmembrane helix</keyword>
<sequence>MGTDNNHARRNHQRPHFNLEVFQRFIHKAASGSMPLFTAAVLAVIWANVSPYWYREFWNTPLYFGIGGWNIEKTALNWINDGFMALFFFTVGMEIKREFLVGELASLKMALLPVTAALGGMLVPMLIYSLFNHGEPTFKGWGIPMATDIAFSLAVLSVFGKGIPVGLRIFLSALAIADDLGAVLVIALFYSSGISIMHLAAAVGLVACLYIANRLWVRNILVYIVLGIGIWLAVMGSGMHATIAGAITAMFVPARGRYDTDMFTEDAKKMLHRFECAETDCKESMMLDQEHLEAVLDIEMACRKVETPIQRMEYNLHSWVAYLILPVFALANTGLVIGEIDFTAAFTQPVTIGIILGLVAGKPAGIFLFSFLSEKILKTPLPKDVGWKHMAGVSMLGGIGFTMSLFISGLAFTRPEFASYAKVGIICGSLISAIAGFIVLKLVSKKPKAHGDG</sequence>
<feature type="transmembrane region" description="Helical" evidence="6">
    <location>
        <begin position="393"/>
        <end position="413"/>
    </location>
</feature>
<keyword evidence="3 6" id="KW-0812">Transmembrane</keyword>
<evidence type="ECO:0000256" key="6">
    <source>
        <dbReference type="HAMAP-Rule" id="MF_01844"/>
    </source>
</evidence>
<dbReference type="GO" id="GO:0015385">
    <property type="term" value="F:sodium:proton antiporter activity"/>
    <property type="evidence" value="ECO:0007669"/>
    <property type="project" value="UniProtKB-UniRule"/>
</dbReference>
<keyword evidence="2 6" id="KW-1003">Cell membrane</keyword>
<feature type="transmembrane region" description="Helical" evidence="6">
    <location>
        <begin position="419"/>
        <end position="440"/>
    </location>
</feature>
<dbReference type="HOGENOM" id="CLU_015803_1_2_7"/>
<keyword evidence="6" id="KW-0997">Cell inner membrane</keyword>
<evidence type="ECO:0000256" key="1">
    <source>
        <dbReference type="ARBA" id="ARBA00004429"/>
    </source>
</evidence>
<gene>
    <name evidence="6" type="primary">nhaA</name>
    <name evidence="7" type="ordered locus">Dalk_2927</name>
</gene>
<dbReference type="InterPro" id="IPR023171">
    <property type="entry name" value="Na/H_antiporter_dom_sf"/>
</dbReference>
<dbReference type="Gene3D" id="1.20.1530.10">
    <property type="entry name" value="Na+/H+ antiporter like domain"/>
    <property type="match status" value="1"/>
</dbReference>
<dbReference type="Proteomes" id="UP000000739">
    <property type="component" value="Chromosome"/>
</dbReference>
<dbReference type="PANTHER" id="PTHR30341">
    <property type="entry name" value="SODIUM ION/PROTON ANTIPORTER NHAA-RELATED"/>
    <property type="match status" value="1"/>
</dbReference>
<evidence type="ECO:0000313" key="7">
    <source>
        <dbReference type="EMBL" id="ACL04617.1"/>
    </source>
</evidence>
<dbReference type="NCBIfam" id="TIGR00773">
    <property type="entry name" value="NhaA"/>
    <property type="match status" value="1"/>
</dbReference>
<keyword evidence="6" id="KW-0406">Ion transport</keyword>
<comment type="similarity">
    <text evidence="6">Belongs to the NhaA Na(+)/H(+) (TC 2.A.33) antiporter family.</text>
</comment>
<name>B8FBH3_DESAL</name>
<feature type="transmembrane region" description="Helical" evidence="6">
    <location>
        <begin position="350"/>
        <end position="372"/>
    </location>
</feature>
<accession>B8FBH3</accession>
<feature type="transmembrane region" description="Helical" evidence="6">
    <location>
        <begin position="224"/>
        <end position="252"/>
    </location>
</feature>
<comment type="subcellular location">
    <subcellularLocation>
        <location evidence="1 6">Cell inner membrane</location>
        <topology evidence="1 6">Multi-pass membrane protein</topology>
    </subcellularLocation>
</comment>
<feature type="transmembrane region" description="Helical" evidence="6">
    <location>
        <begin position="34"/>
        <end position="54"/>
    </location>
</feature>
<keyword evidence="6" id="KW-0915">Sodium</keyword>
<evidence type="ECO:0000256" key="5">
    <source>
        <dbReference type="ARBA" id="ARBA00023136"/>
    </source>
</evidence>
<dbReference type="GO" id="GO:0006885">
    <property type="term" value="P:regulation of pH"/>
    <property type="evidence" value="ECO:0007669"/>
    <property type="project" value="UniProtKB-UniRule"/>
</dbReference>
<dbReference type="PANTHER" id="PTHR30341:SF0">
    <property type="entry name" value="NA(+)_H(+) ANTIPORTER NHAA"/>
    <property type="match status" value="1"/>
</dbReference>
<organism evidence="7 8">
    <name type="scientific">Desulfatibacillum aliphaticivorans</name>
    <dbReference type="NCBI Taxonomy" id="218208"/>
    <lineage>
        <taxon>Bacteria</taxon>
        <taxon>Pseudomonadati</taxon>
        <taxon>Thermodesulfobacteriota</taxon>
        <taxon>Desulfobacteria</taxon>
        <taxon>Desulfobacterales</taxon>
        <taxon>Desulfatibacillaceae</taxon>
        <taxon>Desulfatibacillum</taxon>
    </lineage>
</organism>
<dbReference type="Pfam" id="PF06965">
    <property type="entry name" value="Na_H_antiport_1"/>
    <property type="match status" value="1"/>
</dbReference>
<evidence type="ECO:0000256" key="3">
    <source>
        <dbReference type="ARBA" id="ARBA00022692"/>
    </source>
</evidence>
<evidence type="ECO:0000256" key="2">
    <source>
        <dbReference type="ARBA" id="ARBA00022475"/>
    </source>
</evidence>
<keyword evidence="8" id="KW-1185">Reference proteome</keyword>
<comment type="catalytic activity">
    <reaction evidence="6">
        <text>Na(+)(in) + 2 H(+)(out) = Na(+)(out) + 2 H(+)(in)</text>
        <dbReference type="Rhea" id="RHEA:29251"/>
        <dbReference type="ChEBI" id="CHEBI:15378"/>
        <dbReference type="ChEBI" id="CHEBI:29101"/>
    </reaction>
</comment>
<feature type="transmembrane region" description="Helical" evidence="6">
    <location>
        <begin position="149"/>
        <end position="171"/>
    </location>
</feature>
<evidence type="ECO:0000256" key="4">
    <source>
        <dbReference type="ARBA" id="ARBA00022989"/>
    </source>
</evidence>
<reference evidence="7 8" key="1">
    <citation type="journal article" date="2012" name="Environ. Microbiol.">
        <title>The genome sequence of Desulfatibacillum alkenivorans AK-01: a blueprint for anaerobic alkane oxidation.</title>
        <authorList>
            <person name="Callaghan A.V."/>
            <person name="Morris B.E."/>
            <person name="Pereira I.A."/>
            <person name="McInerney M.J."/>
            <person name="Austin R.N."/>
            <person name="Groves J.T."/>
            <person name="Kukor J.J."/>
            <person name="Suflita J.M."/>
            <person name="Young L.Y."/>
            <person name="Zylstra G.J."/>
            <person name="Wawrik B."/>
        </authorList>
    </citation>
    <scope>NUCLEOTIDE SEQUENCE [LARGE SCALE GENOMIC DNA]</scope>
    <source>
        <strain evidence="7 8">AK-01</strain>
    </source>
</reference>
<keyword evidence="6" id="KW-0739">Sodium transport</keyword>
<feature type="transmembrane region" description="Helical" evidence="6">
    <location>
        <begin position="107"/>
        <end position="129"/>
    </location>
</feature>
<proteinExistence type="inferred from homology"/>
<feature type="transmembrane region" description="Helical" evidence="6">
    <location>
        <begin position="183"/>
        <end position="212"/>
    </location>
</feature>
<dbReference type="AlphaFoldDB" id="B8FBH3"/>
<comment type="function">
    <text evidence="6">Na(+)/H(+) antiporter that extrudes sodium in exchange for external protons.</text>
</comment>
<keyword evidence="6" id="KW-0813">Transport</keyword>
<dbReference type="InterPro" id="IPR004670">
    <property type="entry name" value="NhaA"/>
</dbReference>
<feature type="transmembrane region" description="Helical" evidence="6">
    <location>
        <begin position="74"/>
        <end position="95"/>
    </location>
</feature>
<protein>
    <recommendedName>
        <fullName evidence="6">Na(+)/H(+) antiporter NhaA</fullName>
    </recommendedName>
    <alternativeName>
        <fullName evidence="6">Sodium/proton antiporter NhaA</fullName>
    </alternativeName>
</protein>